<evidence type="ECO:0000313" key="17">
    <source>
        <dbReference type="Proteomes" id="UP001295740"/>
    </source>
</evidence>
<dbReference type="SUPFAM" id="SSF52540">
    <property type="entry name" value="P-loop containing nucleoside triphosphate hydrolases"/>
    <property type="match status" value="1"/>
</dbReference>
<keyword evidence="2" id="KW-0698">rRNA processing</keyword>
<keyword evidence="4 9" id="KW-0378">Hydrolase</keyword>
<evidence type="ECO:0000256" key="2">
    <source>
        <dbReference type="ARBA" id="ARBA00022552"/>
    </source>
</evidence>
<evidence type="ECO:0000259" key="13">
    <source>
        <dbReference type="PROSITE" id="PS51192"/>
    </source>
</evidence>
<feature type="compositionally biased region" description="Basic residues" evidence="12">
    <location>
        <begin position="19"/>
        <end position="34"/>
    </location>
</feature>
<comment type="caution">
    <text evidence="16">The sequence shown here is derived from an EMBL/GenBank/DDBJ whole genome shotgun (WGS) entry which is preliminary data.</text>
</comment>
<feature type="compositionally biased region" description="Polar residues" evidence="12">
    <location>
        <begin position="114"/>
        <end position="126"/>
    </location>
</feature>
<dbReference type="InterPro" id="IPR027417">
    <property type="entry name" value="P-loop_NTPase"/>
</dbReference>
<dbReference type="SMART" id="SM00487">
    <property type="entry name" value="DEXDc"/>
    <property type="match status" value="1"/>
</dbReference>
<evidence type="ECO:0000256" key="12">
    <source>
        <dbReference type="SAM" id="MobiDB-lite"/>
    </source>
</evidence>
<feature type="coiled-coil region" evidence="11">
    <location>
        <begin position="671"/>
        <end position="698"/>
    </location>
</feature>
<evidence type="ECO:0000256" key="4">
    <source>
        <dbReference type="ARBA" id="ARBA00022801"/>
    </source>
</evidence>
<dbReference type="GO" id="GO:0003723">
    <property type="term" value="F:RNA binding"/>
    <property type="evidence" value="ECO:0007669"/>
    <property type="project" value="UniProtKB-UniRule"/>
</dbReference>
<keyword evidence="7 10" id="KW-0694">RNA-binding</keyword>
<evidence type="ECO:0000313" key="16">
    <source>
        <dbReference type="EMBL" id="CAJ2504923.1"/>
    </source>
</evidence>
<keyword evidence="5 9" id="KW-0347">Helicase</keyword>
<dbReference type="PANTHER" id="PTHR24031">
    <property type="entry name" value="RNA HELICASE"/>
    <property type="match status" value="1"/>
</dbReference>
<protein>
    <recommendedName>
        <fullName evidence="10">ATP-dependent RNA helicase</fullName>
        <ecNumber evidence="10">3.6.4.13</ecNumber>
    </recommendedName>
</protein>
<feature type="short sequence motif" description="Q motif" evidence="8">
    <location>
        <begin position="180"/>
        <end position="208"/>
    </location>
</feature>
<gene>
    <name evidence="16" type="ORF">KHLLAP_LOCUS5391</name>
</gene>
<feature type="compositionally biased region" description="Acidic residues" evidence="12">
    <location>
        <begin position="89"/>
        <end position="102"/>
    </location>
</feature>
<evidence type="ECO:0000256" key="7">
    <source>
        <dbReference type="ARBA" id="ARBA00022884"/>
    </source>
</evidence>
<reference evidence="16" key="1">
    <citation type="submission" date="2023-10" db="EMBL/GenBank/DDBJ databases">
        <authorList>
            <person name="Hackl T."/>
        </authorList>
    </citation>
    <scope>NUCLEOTIDE SEQUENCE</scope>
</reference>
<feature type="region of interest" description="Disordered" evidence="12">
    <location>
        <begin position="76"/>
        <end position="161"/>
    </location>
</feature>
<organism evidence="16 17">
    <name type="scientific">Anthostomella pinea</name>
    <dbReference type="NCBI Taxonomy" id="933095"/>
    <lineage>
        <taxon>Eukaryota</taxon>
        <taxon>Fungi</taxon>
        <taxon>Dikarya</taxon>
        <taxon>Ascomycota</taxon>
        <taxon>Pezizomycotina</taxon>
        <taxon>Sordariomycetes</taxon>
        <taxon>Xylariomycetidae</taxon>
        <taxon>Xylariales</taxon>
        <taxon>Xylariaceae</taxon>
        <taxon>Anthostomella</taxon>
    </lineage>
</organism>
<dbReference type="GO" id="GO:0006364">
    <property type="term" value="P:rRNA processing"/>
    <property type="evidence" value="ECO:0007669"/>
    <property type="project" value="UniProtKB-KW"/>
</dbReference>
<keyword evidence="17" id="KW-1185">Reference proteome</keyword>
<evidence type="ECO:0000256" key="8">
    <source>
        <dbReference type="PROSITE-ProRule" id="PRU00552"/>
    </source>
</evidence>
<dbReference type="Gene3D" id="3.40.50.300">
    <property type="entry name" value="P-loop containing nucleotide triphosphate hydrolases"/>
    <property type="match status" value="2"/>
</dbReference>
<dbReference type="InterPro" id="IPR000629">
    <property type="entry name" value="RNA-helicase_DEAD-box_CS"/>
</dbReference>
<keyword evidence="3 9" id="KW-0547">Nucleotide-binding</keyword>
<evidence type="ECO:0000256" key="11">
    <source>
        <dbReference type="SAM" id="Coils"/>
    </source>
</evidence>
<dbReference type="InterPro" id="IPR014001">
    <property type="entry name" value="Helicase_ATP-bd"/>
</dbReference>
<sequence>MNGATKRKATAESVIAPSKKAKARSSVSKAKKPKRTFDVDSLRWRKAKLSDMHNDSEGFFGLEEIDDVEVIRKSDNTVEFRAVDSPADAVDEPESDEFEGFGDEPAAVDKPEAGQTNKSTNSAETTNGDEKVETKKAPKEQKEKKKKNKVQQSKEDAELETNVFAGLDDVEEPQDDTDVSAWVDLDLSPRLLSSLAKLKFSKPTSIQEAAIPQILAGHDVIGKASTGSGKTLAFAIPIVEKWLEVSDEENPPSASKGPLALVLSPTRELAHQLTEHIKGLCAGLPNSPFICSITGGLSVHKQQRQLAKADIVIGTPGRLWEVLSSSSDLLNSFKGIGYLVVDEADRLLTEGHFKEATEILSALDRFEAEEDDEGAAPSPRQTLVFSATFHKGLQQKLAGKGKYGLMDEDDSMQYLLKKLNFQEEKPKFIDVNPVSQMAEKLKEGLVECGAMEKDLYLYALLLLYPNVRTLVFTNSISSARRIAPMIQNLNMNAYPLHSQMAQKARLRSIERFTAESEGKSSILIATDVAARGLDIPNVELVVHYHVPRAADAYVHRSGRTARAEKTGLSILLCAPEEVTPTRRLIAKVHSRRKKASKNFFVQTLDMDRRLVGRLKPRLTLAKKIADATLAKEKGNKDDDWMRNAAEELGVEYDSDEMQQVGKWGGRGGGRKEKQEEARATTKAEMGALRAELRELLSKRINAGVSEKFIATGLVDMDELLRGAKGEFLGRVDGLDIGML</sequence>
<evidence type="ECO:0000256" key="10">
    <source>
        <dbReference type="RuleBase" id="RU365068"/>
    </source>
</evidence>
<feature type="region of interest" description="Disordered" evidence="12">
    <location>
        <begin position="1"/>
        <end position="35"/>
    </location>
</feature>
<feature type="domain" description="Helicase ATP-binding" evidence="13">
    <location>
        <begin position="211"/>
        <end position="407"/>
    </location>
</feature>
<dbReference type="PROSITE" id="PS51194">
    <property type="entry name" value="HELICASE_CTER"/>
    <property type="match status" value="1"/>
</dbReference>
<comment type="function">
    <text evidence="10">RNA helicase.</text>
</comment>
<dbReference type="Pfam" id="PF00270">
    <property type="entry name" value="DEAD"/>
    <property type="match status" value="1"/>
</dbReference>
<dbReference type="CDD" id="cd18787">
    <property type="entry name" value="SF2_C_DEAD"/>
    <property type="match status" value="1"/>
</dbReference>
<dbReference type="SMART" id="SM00490">
    <property type="entry name" value="HELICc"/>
    <property type="match status" value="1"/>
</dbReference>
<dbReference type="AlphaFoldDB" id="A0AAI8VHD1"/>
<dbReference type="EMBL" id="CAUWAG010000007">
    <property type="protein sequence ID" value="CAJ2504923.1"/>
    <property type="molecule type" value="Genomic_DNA"/>
</dbReference>
<dbReference type="PROSITE" id="PS51192">
    <property type="entry name" value="HELICASE_ATP_BIND_1"/>
    <property type="match status" value="1"/>
</dbReference>
<dbReference type="Proteomes" id="UP001295740">
    <property type="component" value="Unassembled WGS sequence"/>
</dbReference>
<dbReference type="InterPro" id="IPR014014">
    <property type="entry name" value="RNA_helicase_DEAD_Q_motif"/>
</dbReference>
<feature type="domain" description="Helicase C-terminal" evidence="14">
    <location>
        <begin position="456"/>
        <end position="607"/>
    </location>
</feature>
<feature type="domain" description="DEAD-box RNA helicase Q" evidence="15">
    <location>
        <begin position="180"/>
        <end position="208"/>
    </location>
</feature>
<dbReference type="InterPro" id="IPR011545">
    <property type="entry name" value="DEAD/DEAH_box_helicase_dom"/>
</dbReference>
<name>A0AAI8VHD1_9PEZI</name>
<keyword evidence="11" id="KW-0175">Coiled coil</keyword>
<dbReference type="GO" id="GO:0003724">
    <property type="term" value="F:RNA helicase activity"/>
    <property type="evidence" value="ECO:0007669"/>
    <property type="project" value="UniProtKB-EC"/>
</dbReference>
<dbReference type="EC" id="3.6.4.13" evidence="10"/>
<dbReference type="CDD" id="cd17946">
    <property type="entry name" value="DEADc_DDX24"/>
    <property type="match status" value="1"/>
</dbReference>
<comment type="domain">
    <text evidence="10">The Q motif is unique to and characteristic of the DEAD box family of RNA helicases and controls ATP binding and hydrolysis.</text>
</comment>
<evidence type="ECO:0000256" key="6">
    <source>
        <dbReference type="ARBA" id="ARBA00022840"/>
    </source>
</evidence>
<comment type="similarity">
    <text evidence="9">Belongs to the DEAD box helicase family.</text>
</comment>
<dbReference type="PROSITE" id="PS51195">
    <property type="entry name" value="Q_MOTIF"/>
    <property type="match status" value="1"/>
</dbReference>
<accession>A0AAI8VHD1</accession>
<evidence type="ECO:0000256" key="9">
    <source>
        <dbReference type="RuleBase" id="RU000492"/>
    </source>
</evidence>
<comment type="catalytic activity">
    <reaction evidence="10">
        <text>ATP + H2O = ADP + phosphate + H(+)</text>
        <dbReference type="Rhea" id="RHEA:13065"/>
        <dbReference type="ChEBI" id="CHEBI:15377"/>
        <dbReference type="ChEBI" id="CHEBI:15378"/>
        <dbReference type="ChEBI" id="CHEBI:30616"/>
        <dbReference type="ChEBI" id="CHEBI:43474"/>
        <dbReference type="ChEBI" id="CHEBI:456216"/>
        <dbReference type="EC" id="3.6.4.13"/>
    </reaction>
</comment>
<dbReference type="GO" id="GO:0016787">
    <property type="term" value="F:hydrolase activity"/>
    <property type="evidence" value="ECO:0007669"/>
    <property type="project" value="UniProtKB-KW"/>
</dbReference>
<evidence type="ECO:0000256" key="3">
    <source>
        <dbReference type="ARBA" id="ARBA00022741"/>
    </source>
</evidence>
<evidence type="ECO:0000256" key="1">
    <source>
        <dbReference type="ARBA" id="ARBA00004604"/>
    </source>
</evidence>
<evidence type="ECO:0000259" key="14">
    <source>
        <dbReference type="PROSITE" id="PS51194"/>
    </source>
</evidence>
<evidence type="ECO:0000259" key="15">
    <source>
        <dbReference type="PROSITE" id="PS51195"/>
    </source>
</evidence>
<dbReference type="GO" id="GO:0005730">
    <property type="term" value="C:nucleolus"/>
    <property type="evidence" value="ECO:0007669"/>
    <property type="project" value="UniProtKB-SubCell"/>
</dbReference>
<dbReference type="Pfam" id="PF00271">
    <property type="entry name" value="Helicase_C"/>
    <property type="match status" value="1"/>
</dbReference>
<evidence type="ECO:0000256" key="5">
    <source>
        <dbReference type="ARBA" id="ARBA00022806"/>
    </source>
</evidence>
<dbReference type="PROSITE" id="PS00039">
    <property type="entry name" value="DEAD_ATP_HELICASE"/>
    <property type="match status" value="1"/>
</dbReference>
<comment type="subcellular location">
    <subcellularLocation>
        <location evidence="1">Nucleus</location>
        <location evidence="1">Nucleolus</location>
    </subcellularLocation>
</comment>
<keyword evidence="6 9" id="KW-0067">ATP-binding</keyword>
<dbReference type="GO" id="GO:0005524">
    <property type="term" value="F:ATP binding"/>
    <property type="evidence" value="ECO:0007669"/>
    <property type="project" value="UniProtKB-UniRule"/>
</dbReference>
<feature type="compositionally biased region" description="Basic and acidic residues" evidence="12">
    <location>
        <begin position="128"/>
        <end position="143"/>
    </location>
</feature>
<proteinExistence type="inferred from homology"/>
<dbReference type="InterPro" id="IPR001650">
    <property type="entry name" value="Helicase_C-like"/>
</dbReference>